<keyword evidence="10" id="KW-1133">Transmembrane helix</keyword>
<dbReference type="PANTHER" id="PTHR32282">
    <property type="entry name" value="BINDING PROTEIN TRANSPEPTIDASE, PUTATIVE-RELATED"/>
    <property type="match status" value="1"/>
</dbReference>
<dbReference type="EMBL" id="BMHQ01000004">
    <property type="protein sequence ID" value="GGE14290.1"/>
    <property type="molecule type" value="Genomic_DNA"/>
</dbReference>
<evidence type="ECO:0000256" key="2">
    <source>
        <dbReference type="ARBA" id="ARBA00022645"/>
    </source>
</evidence>
<name>A0A8J2YAI0_9BACL</name>
<dbReference type="InterPro" id="IPR050396">
    <property type="entry name" value="Glycosyltr_51/Transpeptidase"/>
</dbReference>
<evidence type="ECO:0000256" key="13">
    <source>
        <dbReference type="ARBA" id="ARBA00023316"/>
    </source>
</evidence>
<evidence type="ECO:0000256" key="10">
    <source>
        <dbReference type="ARBA" id="ARBA00022989"/>
    </source>
</evidence>
<dbReference type="SUPFAM" id="SSF56601">
    <property type="entry name" value="beta-lactamase/transpeptidase-like"/>
    <property type="match status" value="1"/>
</dbReference>
<dbReference type="SUPFAM" id="SSF53955">
    <property type="entry name" value="Lysozyme-like"/>
    <property type="match status" value="1"/>
</dbReference>
<keyword evidence="4" id="KW-0328">Glycosyltransferase</keyword>
<keyword evidence="3" id="KW-0645">Protease</keyword>
<feature type="region of interest" description="Disordered" evidence="16">
    <location>
        <begin position="705"/>
        <end position="771"/>
    </location>
</feature>
<evidence type="ECO:0000256" key="9">
    <source>
        <dbReference type="ARBA" id="ARBA00022984"/>
    </source>
</evidence>
<dbReference type="Proteomes" id="UP000625210">
    <property type="component" value="Unassembled WGS sequence"/>
</dbReference>
<evidence type="ECO:0000256" key="1">
    <source>
        <dbReference type="ARBA" id="ARBA00022475"/>
    </source>
</evidence>
<keyword evidence="8" id="KW-0133">Cell shape</keyword>
<evidence type="ECO:0000256" key="7">
    <source>
        <dbReference type="ARBA" id="ARBA00022801"/>
    </source>
</evidence>
<proteinExistence type="predicted"/>
<dbReference type="AlphaFoldDB" id="A0A8J2YAI0"/>
<dbReference type="RefSeq" id="WP_188647239.1">
    <property type="nucleotide sequence ID" value="NZ_BMHQ01000004.1"/>
</dbReference>
<comment type="caution">
    <text evidence="19">The sequence shown here is derived from an EMBL/GenBank/DDBJ whole genome shotgun (WGS) entry which is preliminary data.</text>
</comment>
<evidence type="ECO:0000256" key="16">
    <source>
        <dbReference type="SAM" id="MobiDB-lite"/>
    </source>
</evidence>
<evidence type="ECO:0000259" key="18">
    <source>
        <dbReference type="Pfam" id="PF00912"/>
    </source>
</evidence>
<dbReference type="PANTHER" id="PTHR32282:SF32">
    <property type="entry name" value="PENICILLIN-BINDING PROTEIN 2A"/>
    <property type="match status" value="1"/>
</dbReference>
<evidence type="ECO:0000313" key="20">
    <source>
        <dbReference type="Proteomes" id="UP000625210"/>
    </source>
</evidence>
<organism evidence="19 20">
    <name type="scientific">Marinithermofilum abyssi</name>
    <dbReference type="NCBI Taxonomy" id="1571185"/>
    <lineage>
        <taxon>Bacteria</taxon>
        <taxon>Bacillati</taxon>
        <taxon>Bacillota</taxon>
        <taxon>Bacilli</taxon>
        <taxon>Bacillales</taxon>
        <taxon>Thermoactinomycetaceae</taxon>
        <taxon>Marinithermofilum</taxon>
    </lineage>
</organism>
<keyword evidence="6" id="KW-0812">Transmembrane</keyword>
<dbReference type="InterPro" id="IPR012338">
    <property type="entry name" value="Beta-lactam/transpept-like"/>
</dbReference>
<gene>
    <name evidence="19" type="ORF">GCM10011571_14700</name>
</gene>
<dbReference type="GO" id="GO:0008955">
    <property type="term" value="F:peptidoglycan glycosyltransferase activity"/>
    <property type="evidence" value="ECO:0007669"/>
    <property type="project" value="UniProtKB-EC"/>
</dbReference>
<dbReference type="GO" id="GO:0030288">
    <property type="term" value="C:outer membrane-bounded periplasmic space"/>
    <property type="evidence" value="ECO:0007669"/>
    <property type="project" value="TreeGrafter"/>
</dbReference>
<evidence type="ECO:0000256" key="4">
    <source>
        <dbReference type="ARBA" id="ARBA00022676"/>
    </source>
</evidence>
<feature type="compositionally biased region" description="Gly residues" evidence="16">
    <location>
        <begin position="759"/>
        <end position="771"/>
    </location>
</feature>
<feature type="compositionally biased region" description="Pro residues" evidence="16">
    <location>
        <begin position="726"/>
        <end position="739"/>
    </location>
</feature>
<dbReference type="InterPro" id="IPR001264">
    <property type="entry name" value="Glyco_trans_51"/>
</dbReference>
<feature type="region of interest" description="Disordered" evidence="16">
    <location>
        <begin position="1"/>
        <end position="21"/>
    </location>
</feature>
<feature type="domain" description="Glycosyl transferase family 51" evidence="18">
    <location>
        <begin position="88"/>
        <end position="274"/>
    </location>
</feature>
<keyword evidence="12" id="KW-0511">Multifunctional enzyme</keyword>
<evidence type="ECO:0000256" key="5">
    <source>
        <dbReference type="ARBA" id="ARBA00022679"/>
    </source>
</evidence>
<keyword evidence="9" id="KW-0573">Peptidoglycan synthesis</keyword>
<evidence type="ECO:0000256" key="15">
    <source>
        <dbReference type="ARBA" id="ARBA00049902"/>
    </source>
</evidence>
<dbReference type="Pfam" id="PF00912">
    <property type="entry name" value="Transgly"/>
    <property type="match status" value="1"/>
</dbReference>
<evidence type="ECO:0000256" key="11">
    <source>
        <dbReference type="ARBA" id="ARBA00023136"/>
    </source>
</evidence>
<reference evidence="19" key="1">
    <citation type="journal article" date="2014" name="Int. J. Syst. Evol. Microbiol.">
        <title>Complete genome sequence of Corynebacterium casei LMG S-19264T (=DSM 44701T), isolated from a smear-ripened cheese.</title>
        <authorList>
            <consortium name="US DOE Joint Genome Institute (JGI-PGF)"/>
            <person name="Walter F."/>
            <person name="Albersmeier A."/>
            <person name="Kalinowski J."/>
            <person name="Ruckert C."/>
        </authorList>
    </citation>
    <scope>NUCLEOTIDE SEQUENCE</scope>
    <source>
        <strain evidence="19">CGMCC 1.15179</strain>
    </source>
</reference>
<comment type="catalytic activity">
    <reaction evidence="14">
        <text>Preferential cleavage: (Ac)2-L-Lys-D-Ala-|-D-Ala. Also transpeptidation of peptidyl-alanyl moieties that are N-acyl substituents of D-alanine.</text>
        <dbReference type="EC" id="3.4.16.4"/>
    </reaction>
</comment>
<keyword evidence="20" id="KW-1185">Reference proteome</keyword>
<dbReference type="Pfam" id="PF00905">
    <property type="entry name" value="Transpeptidase"/>
    <property type="match status" value="1"/>
</dbReference>
<accession>A0A8J2YAI0</accession>
<dbReference type="InterPro" id="IPR023346">
    <property type="entry name" value="Lysozyme-like_dom_sf"/>
</dbReference>
<dbReference type="InterPro" id="IPR036950">
    <property type="entry name" value="PBP_transglycosylase"/>
</dbReference>
<dbReference type="GO" id="GO:0009002">
    <property type="term" value="F:serine-type D-Ala-D-Ala carboxypeptidase activity"/>
    <property type="evidence" value="ECO:0007669"/>
    <property type="project" value="UniProtKB-EC"/>
</dbReference>
<sequence>MARKKKTPSSVPMNPERTSGSASRWKRGVFTTFLICLTVLLSFTVAATGAAAGFVASLVKSEPVRSKEDLSAKISSWSQTSQGFFRDGSPIGYLRADADRKVVTVNDVSPHLIDALISTEDREFYRHNGVVPRSMIRAGLQSISGSSVQTGGSTLTQQLVKNTILENRDKSYERKAKEIFLAIRMDRLFSKEEILNAYLNSLYFGKGATGRNMLGVQAAAKGLFGVDAKDLKLPQAAYIAGMVQRPNDYNPFMGDKEKSLKRGTERMRYVLKKMLENKKINKAEYQQAIDFDIKGSLAKREKENAYQKYPYLTMTLEDEAAKRLMEADGLDPKKLSKEGKYQATLQQYKAKVLTGGYQIHTTIDKKLYDAMNKAAQNDELYAAPVTYTVGGKTIKNAKEQVGATLIDVKTGALLGFVGGRNFDENQANHALDYPRQPGSTIKPLLDYGPGLDRGVISPDSVVIDEPLATNRGKVYQNYTKKYDGPMTAREALKRSLNIPAIKVLRRVGVQTGLDYLRKMDFPVHEYDGEASAIGGFTYGFTVDRVTAGYAMLANQGKFNEPYLIEKITDPTGKTVYQHKGNPVQVMSPQAAYWTTDMLRDVLKSGTGTYVGSRAAGYDLAGKTGTTSNTYDVWFMGYTPDIALGVWVGYDYNRRLPWDMRAKVVWSEVFRAVTQTDPNLSPQGHRFASQPKIPFKCFECNRAEKMKEDKDKKKNNEKKEREQPEQNRPPQPPNIVPPPSGNDGGGQEPPVINPFEPPNNGGGGGNGGNVRH</sequence>
<keyword evidence="7" id="KW-0378">Hydrolase</keyword>
<dbReference type="GO" id="GO:0008360">
    <property type="term" value="P:regulation of cell shape"/>
    <property type="evidence" value="ECO:0007669"/>
    <property type="project" value="UniProtKB-KW"/>
</dbReference>
<dbReference type="GO" id="GO:0008658">
    <property type="term" value="F:penicillin binding"/>
    <property type="evidence" value="ECO:0007669"/>
    <property type="project" value="InterPro"/>
</dbReference>
<evidence type="ECO:0000259" key="17">
    <source>
        <dbReference type="Pfam" id="PF00905"/>
    </source>
</evidence>
<dbReference type="Gene3D" id="1.10.3810.10">
    <property type="entry name" value="Biosynthetic peptidoglycan transglycosylase-like"/>
    <property type="match status" value="1"/>
</dbReference>
<dbReference type="InterPro" id="IPR001460">
    <property type="entry name" value="PCN-bd_Tpept"/>
</dbReference>
<reference evidence="19" key="2">
    <citation type="submission" date="2020-09" db="EMBL/GenBank/DDBJ databases">
        <authorList>
            <person name="Sun Q."/>
            <person name="Zhou Y."/>
        </authorList>
    </citation>
    <scope>NUCLEOTIDE SEQUENCE</scope>
    <source>
        <strain evidence="19">CGMCC 1.15179</strain>
    </source>
</reference>
<dbReference type="GO" id="GO:0071555">
    <property type="term" value="P:cell wall organization"/>
    <property type="evidence" value="ECO:0007669"/>
    <property type="project" value="UniProtKB-KW"/>
</dbReference>
<evidence type="ECO:0000256" key="8">
    <source>
        <dbReference type="ARBA" id="ARBA00022960"/>
    </source>
</evidence>
<comment type="catalytic activity">
    <reaction evidence="15">
        <text>[GlcNAc-(1-&gt;4)-Mur2Ac(oyl-L-Ala-gamma-D-Glu-L-Lys-D-Ala-D-Ala)](n)-di-trans,octa-cis-undecaprenyl diphosphate + beta-D-GlcNAc-(1-&gt;4)-Mur2Ac(oyl-L-Ala-gamma-D-Glu-L-Lys-D-Ala-D-Ala)-di-trans,octa-cis-undecaprenyl diphosphate = [GlcNAc-(1-&gt;4)-Mur2Ac(oyl-L-Ala-gamma-D-Glu-L-Lys-D-Ala-D-Ala)](n+1)-di-trans,octa-cis-undecaprenyl diphosphate + di-trans,octa-cis-undecaprenyl diphosphate + H(+)</text>
        <dbReference type="Rhea" id="RHEA:23708"/>
        <dbReference type="Rhea" id="RHEA-COMP:9602"/>
        <dbReference type="Rhea" id="RHEA-COMP:9603"/>
        <dbReference type="ChEBI" id="CHEBI:15378"/>
        <dbReference type="ChEBI" id="CHEBI:58405"/>
        <dbReference type="ChEBI" id="CHEBI:60033"/>
        <dbReference type="ChEBI" id="CHEBI:78435"/>
        <dbReference type="EC" id="2.4.99.28"/>
    </reaction>
</comment>
<evidence type="ECO:0000256" key="3">
    <source>
        <dbReference type="ARBA" id="ARBA00022670"/>
    </source>
</evidence>
<evidence type="ECO:0000256" key="6">
    <source>
        <dbReference type="ARBA" id="ARBA00022692"/>
    </source>
</evidence>
<evidence type="ECO:0000256" key="14">
    <source>
        <dbReference type="ARBA" id="ARBA00034000"/>
    </source>
</evidence>
<feature type="compositionally biased region" description="Polar residues" evidence="16">
    <location>
        <begin position="8"/>
        <end position="21"/>
    </location>
</feature>
<keyword evidence="11" id="KW-0472">Membrane</keyword>
<evidence type="ECO:0000256" key="12">
    <source>
        <dbReference type="ARBA" id="ARBA00023268"/>
    </source>
</evidence>
<keyword evidence="13" id="KW-0961">Cell wall biogenesis/degradation</keyword>
<feature type="domain" description="Penicillin-binding protein transpeptidase" evidence="17">
    <location>
        <begin position="402"/>
        <end position="640"/>
    </location>
</feature>
<evidence type="ECO:0000313" key="19">
    <source>
        <dbReference type="EMBL" id="GGE14290.1"/>
    </source>
</evidence>
<keyword evidence="1" id="KW-1003">Cell membrane</keyword>
<protein>
    <submittedName>
        <fullName evidence="19">Penicillin-binding protein 1B</fullName>
    </submittedName>
</protein>
<feature type="compositionally biased region" description="Basic and acidic residues" evidence="16">
    <location>
        <begin position="705"/>
        <end position="724"/>
    </location>
</feature>
<dbReference type="GO" id="GO:0006508">
    <property type="term" value="P:proteolysis"/>
    <property type="evidence" value="ECO:0007669"/>
    <property type="project" value="UniProtKB-KW"/>
</dbReference>
<keyword evidence="2" id="KW-0121">Carboxypeptidase</keyword>
<dbReference type="Gene3D" id="3.40.710.10">
    <property type="entry name" value="DD-peptidase/beta-lactamase superfamily"/>
    <property type="match status" value="1"/>
</dbReference>
<dbReference type="GO" id="GO:0009252">
    <property type="term" value="P:peptidoglycan biosynthetic process"/>
    <property type="evidence" value="ECO:0007669"/>
    <property type="project" value="UniProtKB-KW"/>
</dbReference>
<keyword evidence="5" id="KW-0808">Transferase</keyword>